<keyword evidence="1" id="KW-0863">Zinc-finger</keyword>
<keyword evidence="1" id="KW-0479">Metal-binding</keyword>
<dbReference type="InParanoid" id="A0A395JQI5"/>
<dbReference type="PROSITE" id="PS50966">
    <property type="entry name" value="ZF_SWIM"/>
    <property type="match status" value="1"/>
</dbReference>
<dbReference type="InterPro" id="IPR007527">
    <property type="entry name" value="Znf_SWIM"/>
</dbReference>
<comment type="caution">
    <text evidence="3">The sequence shown here is derived from an EMBL/GenBank/DDBJ whole genome shotgun (WGS) entry which is preliminary data.</text>
</comment>
<sequence length="574" mass="65033">MKVLSEDTFKTLAGADAYQRGLDYYNEGRVGTITIDGSRISAEVAGSRAYQVALHHTARIFEGSCNCPASDGFEFCKHCVAVALSYYYQTQTNQELGEASTEHRVFSYLSTLTKPQLVKELHDLLLSNSDAMQKWELKASIASGSFSTADIRKQITKALPYKSAGLWRHREIANYFEQAEAILLTISEPLLLLAPEAIEKLLMYALTRLDKTLKTIDDSGGYRASVEALLRAWFKAMIESEQWSENAKEESITTIILSADHAFESLDLPDSVANSLPTDSFARIHTKIEAAWNALTPSNQRYSDAYSYYRKLEQILLNRARAEHNVDKELEILGRGAVSVDRSLELVHRAINAGRISEARDWLHVAGHFDEPSSRELYEIESAQIELWLAEQNYQQALDAQWARFEEQEDAEILQGAITTATHLDAESSVLDNGIAYLRRRIRDHDTSHRNRQRAETLVHIYLLNQRSDDAIKLARRMPFSNATLLAIISATNQRGQPAMQLIFQLAQRLIEGDKNRQYIKGVEFLAAQQKRLDDAHQAAFQRSLQQLLKRPQNIRQPNLAKVLRANFAFLQES</sequence>
<organism evidence="3 4">
    <name type="scientific">Arenicella xantha</name>
    <dbReference type="NCBI Taxonomy" id="644221"/>
    <lineage>
        <taxon>Bacteria</taxon>
        <taxon>Pseudomonadati</taxon>
        <taxon>Pseudomonadota</taxon>
        <taxon>Gammaproteobacteria</taxon>
        <taxon>Arenicellales</taxon>
        <taxon>Arenicellaceae</taxon>
        <taxon>Arenicella</taxon>
    </lineage>
</organism>
<reference evidence="3 4" key="1">
    <citation type="submission" date="2018-06" db="EMBL/GenBank/DDBJ databases">
        <title>Genomic Encyclopedia of Type Strains, Phase IV (KMG-IV): sequencing the most valuable type-strain genomes for metagenomic binning, comparative biology and taxonomic classification.</title>
        <authorList>
            <person name="Goeker M."/>
        </authorList>
    </citation>
    <scope>NUCLEOTIDE SEQUENCE [LARGE SCALE GENOMIC DNA]</scope>
    <source>
        <strain evidence="3 4">DSM 24032</strain>
    </source>
</reference>
<dbReference type="Proteomes" id="UP000253083">
    <property type="component" value="Unassembled WGS sequence"/>
</dbReference>
<evidence type="ECO:0000259" key="2">
    <source>
        <dbReference type="PROSITE" id="PS50966"/>
    </source>
</evidence>
<proteinExistence type="predicted"/>
<dbReference type="GO" id="GO:0008270">
    <property type="term" value="F:zinc ion binding"/>
    <property type="evidence" value="ECO:0007669"/>
    <property type="project" value="UniProtKB-KW"/>
</dbReference>
<evidence type="ECO:0000313" key="3">
    <source>
        <dbReference type="EMBL" id="RBP53807.1"/>
    </source>
</evidence>
<dbReference type="EMBL" id="QNRT01000001">
    <property type="protein sequence ID" value="RBP53807.1"/>
    <property type="molecule type" value="Genomic_DNA"/>
</dbReference>
<dbReference type="OrthoDB" id="7187515at2"/>
<evidence type="ECO:0000256" key="1">
    <source>
        <dbReference type="PROSITE-ProRule" id="PRU00325"/>
    </source>
</evidence>
<gene>
    <name evidence="3" type="ORF">DFR28_1011196</name>
</gene>
<keyword evidence="4" id="KW-1185">Reference proteome</keyword>
<dbReference type="AlphaFoldDB" id="A0A395JQI5"/>
<name>A0A395JQI5_9GAMM</name>
<evidence type="ECO:0000313" key="4">
    <source>
        <dbReference type="Proteomes" id="UP000253083"/>
    </source>
</evidence>
<protein>
    <submittedName>
        <fullName evidence="3">Putative Zn finger protein</fullName>
    </submittedName>
</protein>
<dbReference type="RefSeq" id="WP_113953343.1">
    <property type="nucleotide sequence ID" value="NZ_QNRT01000001.1"/>
</dbReference>
<keyword evidence="1" id="KW-0862">Zinc</keyword>
<feature type="domain" description="SWIM-type" evidence="2">
    <location>
        <begin position="50"/>
        <end position="87"/>
    </location>
</feature>
<accession>A0A395JQI5</accession>